<dbReference type="AlphaFoldDB" id="A0A023G3P1"/>
<reference evidence="1" key="1">
    <citation type="submission" date="2014-03" db="EMBL/GenBank/DDBJ databases">
        <title>The sialotranscriptome of Amblyomma triste, Amblyomma parvum and Amblyomma cajennense ticks, uncovered by 454-based RNA-seq.</title>
        <authorList>
            <person name="Garcia G.R."/>
            <person name="Gardinassi L.G."/>
            <person name="Ribeiro J.M."/>
            <person name="Anatriello E."/>
            <person name="Ferreira B.R."/>
            <person name="Moreira H.N."/>
            <person name="Mafra C."/>
            <person name="Olegario M.M."/>
            <person name="Szabo P.J."/>
            <person name="Miranda-Santos I.K."/>
            <person name="Maruyama S.R."/>
        </authorList>
    </citation>
    <scope>NUCLEOTIDE SEQUENCE</scope>
    <source>
        <strain evidence="1">Mato Grasso do Sul</strain>
        <tissue evidence="1">Salivary glands</tissue>
    </source>
</reference>
<dbReference type="EMBL" id="GBBM01007963">
    <property type="protein sequence ID" value="JAC27455.1"/>
    <property type="molecule type" value="mRNA"/>
</dbReference>
<sequence length="83" mass="9852">MFKYTFCYFMFVITTYVVRCQLGLACCLEFFRPIYKLHNIYTCSYTLVLHVKYIRYQTYLLPCSGLRSAHFLNVCCCHCGCVL</sequence>
<accession>A0A023G3P1</accession>
<organism evidence="1">
    <name type="scientific">Amblyomma triste</name>
    <name type="common">Neotropical tick</name>
    <dbReference type="NCBI Taxonomy" id="251400"/>
    <lineage>
        <taxon>Eukaryota</taxon>
        <taxon>Metazoa</taxon>
        <taxon>Ecdysozoa</taxon>
        <taxon>Arthropoda</taxon>
        <taxon>Chelicerata</taxon>
        <taxon>Arachnida</taxon>
        <taxon>Acari</taxon>
        <taxon>Parasitiformes</taxon>
        <taxon>Ixodida</taxon>
        <taxon>Ixodoidea</taxon>
        <taxon>Ixodidae</taxon>
        <taxon>Amblyomminae</taxon>
        <taxon>Amblyomma</taxon>
    </lineage>
</organism>
<evidence type="ECO:0000313" key="1">
    <source>
        <dbReference type="EMBL" id="JAC27455.1"/>
    </source>
</evidence>
<protein>
    <submittedName>
        <fullName evidence="1">Putative secreted protein</fullName>
    </submittedName>
</protein>
<proteinExistence type="evidence at transcript level"/>
<name>A0A023G3P1_AMBTT</name>